<dbReference type="InterPro" id="IPR016047">
    <property type="entry name" value="M23ase_b-sheet_dom"/>
</dbReference>
<dbReference type="OrthoDB" id="9814377at2"/>
<accession>A0A7L4UNF8</accession>
<dbReference type="PANTHER" id="PTHR21666:SF289">
    <property type="entry name" value="L-ALA--D-GLU ENDOPEPTIDASE"/>
    <property type="match status" value="1"/>
</dbReference>
<organism evidence="4 5">
    <name type="scientific">Balneicella halophila</name>
    <dbReference type="NCBI Taxonomy" id="1537566"/>
    <lineage>
        <taxon>Bacteria</taxon>
        <taxon>Pseudomonadati</taxon>
        <taxon>Bacteroidota</taxon>
        <taxon>Bacteroidia</taxon>
        <taxon>Bacteroidales</taxon>
        <taxon>Balneicellaceae</taxon>
        <taxon>Balneicella</taxon>
    </lineage>
</organism>
<keyword evidence="2" id="KW-0812">Transmembrane</keyword>
<evidence type="ECO:0000313" key="4">
    <source>
        <dbReference type="EMBL" id="PVX50079.1"/>
    </source>
</evidence>
<evidence type="ECO:0000256" key="2">
    <source>
        <dbReference type="SAM" id="Phobius"/>
    </source>
</evidence>
<dbReference type="Pfam" id="PF01551">
    <property type="entry name" value="Peptidase_M23"/>
    <property type="match status" value="1"/>
</dbReference>
<evidence type="ECO:0000256" key="1">
    <source>
        <dbReference type="ARBA" id="ARBA00022729"/>
    </source>
</evidence>
<keyword evidence="4" id="KW-0378">Hydrolase</keyword>
<dbReference type="CDD" id="cd12797">
    <property type="entry name" value="M23_peptidase"/>
    <property type="match status" value="1"/>
</dbReference>
<reference evidence="4 5" key="1">
    <citation type="submission" date="2018-05" db="EMBL/GenBank/DDBJ databases">
        <title>Genomic Encyclopedia of Type Strains, Phase IV (KMG-IV): sequencing the most valuable type-strain genomes for metagenomic binning, comparative biology and taxonomic classification.</title>
        <authorList>
            <person name="Goeker M."/>
        </authorList>
    </citation>
    <scope>NUCLEOTIDE SEQUENCE [LARGE SCALE GENOMIC DNA]</scope>
    <source>
        <strain evidence="4 5">DSM 28579</strain>
    </source>
</reference>
<keyword evidence="5" id="KW-1185">Reference proteome</keyword>
<evidence type="ECO:0000259" key="3">
    <source>
        <dbReference type="Pfam" id="PF01551"/>
    </source>
</evidence>
<keyword evidence="2" id="KW-0472">Membrane</keyword>
<dbReference type="Proteomes" id="UP000251835">
    <property type="component" value="Unassembled WGS sequence"/>
</dbReference>
<keyword evidence="1" id="KW-0732">Signal</keyword>
<name>A0A7L4UNF8_BALHA</name>
<proteinExistence type="predicted"/>
<dbReference type="PANTHER" id="PTHR21666">
    <property type="entry name" value="PEPTIDASE-RELATED"/>
    <property type="match status" value="1"/>
</dbReference>
<keyword evidence="2" id="KW-1133">Transmembrane helix</keyword>
<dbReference type="RefSeq" id="WP_116496937.1">
    <property type="nucleotide sequence ID" value="NZ_QENZ01000005.1"/>
</dbReference>
<dbReference type="GO" id="GO:0004222">
    <property type="term" value="F:metalloendopeptidase activity"/>
    <property type="evidence" value="ECO:0007669"/>
    <property type="project" value="TreeGrafter"/>
</dbReference>
<dbReference type="InterPro" id="IPR011055">
    <property type="entry name" value="Dup_hybrid_motif"/>
</dbReference>
<dbReference type="EMBL" id="QENZ01000005">
    <property type="protein sequence ID" value="PVX50079.1"/>
    <property type="molecule type" value="Genomic_DNA"/>
</dbReference>
<dbReference type="Gene3D" id="2.70.70.10">
    <property type="entry name" value="Glucose Permease (Domain IIA)"/>
    <property type="match status" value="1"/>
</dbReference>
<gene>
    <name evidence="4" type="ORF">C7377_1729</name>
</gene>
<evidence type="ECO:0000313" key="5">
    <source>
        <dbReference type="Proteomes" id="UP000251835"/>
    </source>
</evidence>
<sequence>MKRKKIIRKLKNKYRFIIYNDSTLLETFSLRLSLFNTYVIVVGGAILLIILGILLMNYTPLKRIMPNSEYQIKSKLVSNAIIIDSLQNTLKANEKHYQRILYILNGQDSLLKNPNDTIKPGNTDLTKSKGEINYVKSSEDSILRLAVEAENQFNVTYGKSLQKESLFNLYLYSPVHNGVVIASYQQSSAHRFGVDIAAQENTHVMATAEGTVISANWTLESGYSIMIQHSNNLISSYSHNAQLLKNIGDYVDRGEAIAVIGNTGERGDGVYLHFELWHNGQSLDPQDFISF</sequence>
<protein>
    <submittedName>
        <fullName evidence="4">Murein DD-endopeptidase MepM/ murein hydrolase activator NlpD</fullName>
    </submittedName>
</protein>
<feature type="transmembrane region" description="Helical" evidence="2">
    <location>
        <begin position="38"/>
        <end position="58"/>
    </location>
</feature>
<feature type="domain" description="M23ase beta-sheet core" evidence="3">
    <location>
        <begin position="193"/>
        <end position="285"/>
    </location>
</feature>
<dbReference type="AlphaFoldDB" id="A0A7L4UNF8"/>
<dbReference type="SUPFAM" id="SSF51261">
    <property type="entry name" value="Duplicated hybrid motif"/>
    <property type="match status" value="1"/>
</dbReference>
<dbReference type="InterPro" id="IPR050570">
    <property type="entry name" value="Cell_wall_metabolism_enzyme"/>
</dbReference>
<comment type="caution">
    <text evidence="4">The sequence shown here is derived from an EMBL/GenBank/DDBJ whole genome shotgun (WGS) entry which is preliminary data.</text>
</comment>